<dbReference type="PANTHER" id="PTHR42917">
    <property type="entry name" value="2,4-DIENOYL-COA REDUCTASE"/>
    <property type="match status" value="1"/>
</dbReference>
<keyword evidence="5" id="KW-0288">FMN</keyword>
<dbReference type="Pfam" id="PF00724">
    <property type="entry name" value="Oxidored_FMN"/>
    <property type="match status" value="1"/>
</dbReference>
<dbReference type="Gene3D" id="3.40.50.720">
    <property type="entry name" value="NAD(P)-binding Rossmann-like Domain"/>
    <property type="match status" value="1"/>
</dbReference>
<evidence type="ECO:0000256" key="5">
    <source>
        <dbReference type="ARBA" id="ARBA00022643"/>
    </source>
</evidence>
<proteinExistence type="inferred from homology"/>
<comment type="cofactor">
    <cofactor evidence="2">
        <name>[4Fe-4S] cluster</name>
        <dbReference type="ChEBI" id="CHEBI:49883"/>
    </cofactor>
</comment>
<dbReference type="RefSeq" id="WP_207299575.1">
    <property type="nucleotide sequence ID" value="NZ_CP071444.1"/>
</dbReference>
<organism evidence="12 13">
    <name type="scientific">Alkalibacter rhizosphaerae</name>
    <dbReference type="NCBI Taxonomy" id="2815577"/>
    <lineage>
        <taxon>Bacteria</taxon>
        <taxon>Bacillati</taxon>
        <taxon>Bacillota</taxon>
        <taxon>Clostridia</taxon>
        <taxon>Eubacteriales</taxon>
        <taxon>Eubacteriaceae</taxon>
        <taxon>Alkalibacter</taxon>
    </lineage>
</organism>
<evidence type="ECO:0000256" key="2">
    <source>
        <dbReference type="ARBA" id="ARBA00001966"/>
    </source>
</evidence>
<dbReference type="GO" id="GO:0016491">
    <property type="term" value="F:oxidoreductase activity"/>
    <property type="evidence" value="ECO:0007669"/>
    <property type="project" value="UniProtKB-KW"/>
</dbReference>
<keyword evidence="4" id="KW-0285">Flavoprotein</keyword>
<evidence type="ECO:0000256" key="7">
    <source>
        <dbReference type="ARBA" id="ARBA00023002"/>
    </source>
</evidence>
<dbReference type="PANTHER" id="PTHR42917:SF2">
    <property type="entry name" value="2,4-DIENOYL-COA REDUCTASE [(2E)-ENOYL-COA-PRODUCING]"/>
    <property type="match status" value="1"/>
</dbReference>
<reference evidence="12" key="1">
    <citation type="submission" date="2021-03" db="EMBL/GenBank/DDBJ databases">
        <title>Alkalibacter marinus sp. nov., isolated from tidal flat sediment.</title>
        <authorList>
            <person name="Namirimu T."/>
            <person name="Yang J.-A."/>
            <person name="Yang S.-H."/>
            <person name="Kim Y.-J."/>
            <person name="Kwon K.K."/>
        </authorList>
    </citation>
    <scope>NUCLEOTIDE SEQUENCE</scope>
    <source>
        <strain evidence="12">ES005</strain>
    </source>
</reference>
<dbReference type="CDD" id="cd02803">
    <property type="entry name" value="OYE_like_FMN_family"/>
    <property type="match status" value="1"/>
</dbReference>
<dbReference type="Pfam" id="PF07992">
    <property type="entry name" value="Pyr_redox_2"/>
    <property type="match status" value="1"/>
</dbReference>
<dbReference type="Proteomes" id="UP000663499">
    <property type="component" value="Chromosome"/>
</dbReference>
<comment type="similarity">
    <text evidence="3">In the N-terminal section; belongs to the NADH:flavin oxidoreductase/NADH oxidase family.</text>
</comment>
<evidence type="ECO:0000259" key="11">
    <source>
        <dbReference type="Pfam" id="PF07992"/>
    </source>
</evidence>
<evidence type="ECO:0000256" key="6">
    <source>
        <dbReference type="ARBA" id="ARBA00022723"/>
    </source>
</evidence>
<dbReference type="KEGG" id="alka:J0B03_10610"/>
<dbReference type="SUPFAM" id="SSF51395">
    <property type="entry name" value="FMN-linked oxidoreductases"/>
    <property type="match status" value="1"/>
</dbReference>
<evidence type="ECO:0000259" key="10">
    <source>
        <dbReference type="Pfam" id="PF00724"/>
    </source>
</evidence>
<dbReference type="Gene3D" id="3.20.20.70">
    <property type="entry name" value="Aldolase class I"/>
    <property type="match status" value="1"/>
</dbReference>
<gene>
    <name evidence="12" type="ORF">J0B03_10610</name>
</gene>
<accession>A0A974XE97</accession>
<dbReference type="SUPFAM" id="SSF51905">
    <property type="entry name" value="FAD/NAD(P)-binding domain"/>
    <property type="match status" value="1"/>
</dbReference>
<feature type="domain" description="NADH:flavin oxidoreductase/NADH oxidase N-terminal" evidence="10">
    <location>
        <begin position="12"/>
        <end position="340"/>
    </location>
</feature>
<dbReference type="GO" id="GO:0010181">
    <property type="term" value="F:FMN binding"/>
    <property type="evidence" value="ECO:0007669"/>
    <property type="project" value="InterPro"/>
</dbReference>
<dbReference type="GO" id="GO:0051536">
    <property type="term" value="F:iron-sulfur cluster binding"/>
    <property type="evidence" value="ECO:0007669"/>
    <property type="project" value="UniProtKB-KW"/>
</dbReference>
<dbReference type="Gene3D" id="3.50.50.60">
    <property type="entry name" value="FAD/NAD(P)-binding domain"/>
    <property type="match status" value="1"/>
</dbReference>
<feature type="domain" description="FAD/NAD(P)-binding" evidence="11">
    <location>
        <begin position="386"/>
        <end position="625"/>
    </location>
</feature>
<dbReference type="SUPFAM" id="SSF51971">
    <property type="entry name" value="Nucleotide-binding domain"/>
    <property type="match status" value="1"/>
</dbReference>
<dbReference type="EMBL" id="CP071444">
    <property type="protein sequence ID" value="QSX08233.1"/>
    <property type="molecule type" value="Genomic_DNA"/>
</dbReference>
<keyword evidence="13" id="KW-1185">Reference proteome</keyword>
<evidence type="ECO:0000256" key="4">
    <source>
        <dbReference type="ARBA" id="ARBA00022630"/>
    </source>
</evidence>
<dbReference type="PRINTS" id="PR00368">
    <property type="entry name" value="FADPNR"/>
</dbReference>
<sequence length="668" mass="73282">MKTMNNQKFKHLFEPIILGKQVFRNRIFNSPTGVTEQPIQDSMNYYERKALGGAASVCIGDACTSLDGMSRPGHINLWDETSKLNLIDIAYAINRHGAVASMEILHSGNCSYHSYSKGFQPYGAVGGMTPFGQEILEMPEEMILRYIDDFARSAAYAKKCGYGMVTVHGGHGWLISQFFSKENMRKDKWGGTPENRARFAVAVCDRIHQVCGSGYPVEIRISGSEVFDGGYGVETGIEQAKFLDGHADLIHVSAGSHEVNEVFTVTHPSMFLEDGVNVKYAAEIKKHVKNSAIATVGALSEPELMEEIIASGRADVVELARGLICDPDLPIKLQTGKEDEINKCMRCLYCFSHRMQKEKIVCAINPEIGNEEEIKYNNDPPRIQKRVLVVGGGMAGMEAALTSADRGHQVILCEKNSKLGGVLLCEEKVSFKEKLGQYIELQTRLISRHPNIEVQLNTEVTPVLAEEIAADVIMAALGARPIKPKIPGIDGKNVFSAEEIYLDPAKVGNKVIILGGGLVGMELSVFLAMSGRQCTIIEMMPELNDGGNNLQGLALSIEIDKYGIQVSPATKAVEINEKGVVGSFTGEKPPEGFRFGLPNYKPESQTGTKLFEGDTVVYAVGQKPLWEEARKLLDCAPEFHPLGDCMAPKNIWNATNTAHFVSRDLGRY</sequence>
<dbReference type="InterPro" id="IPR001155">
    <property type="entry name" value="OxRdtase_FMN_N"/>
</dbReference>
<evidence type="ECO:0000313" key="12">
    <source>
        <dbReference type="EMBL" id="QSX08233.1"/>
    </source>
</evidence>
<evidence type="ECO:0000256" key="1">
    <source>
        <dbReference type="ARBA" id="ARBA00001917"/>
    </source>
</evidence>
<keyword evidence="9" id="KW-0411">Iron-sulfur</keyword>
<dbReference type="InterPro" id="IPR051793">
    <property type="entry name" value="NADH:flavin_oxidoreductase"/>
</dbReference>
<dbReference type="InterPro" id="IPR023753">
    <property type="entry name" value="FAD/NAD-binding_dom"/>
</dbReference>
<evidence type="ECO:0000256" key="8">
    <source>
        <dbReference type="ARBA" id="ARBA00023004"/>
    </source>
</evidence>
<dbReference type="PRINTS" id="PR00411">
    <property type="entry name" value="PNDRDTASEI"/>
</dbReference>
<keyword evidence="7" id="KW-0560">Oxidoreductase</keyword>
<comment type="cofactor">
    <cofactor evidence="1">
        <name>FMN</name>
        <dbReference type="ChEBI" id="CHEBI:58210"/>
    </cofactor>
</comment>
<name>A0A974XE97_9FIRM</name>
<dbReference type="AlphaFoldDB" id="A0A974XE97"/>
<evidence type="ECO:0000256" key="9">
    <source>
        <dbReference type="ARBA" id="ARBA00023014"/>
    </source>
</evidence>
<evidence type="ECO:0000256" key="3">
    <source>
        <dbReference type="ARBA" id="ARBA00011048"/>
    </source>
</evidence>
<evidence type="ECO:0000313" key="13">
    <source>
        <dbReference type="Proteomes" id="UP000663499"/>
    </source>
</evidence>
<keyword evidence="6" id="KW-0479">Metal-binding</keyword>
<keyword evidence="8" id="KW-0408">Iron</keyword>
<dbReference type="InterPro" id="IPR013785">
    <property type="entry name" value="Aldolase_TIM"/>
</dbReference>
<protein>
    <submittedName>
        <fullName evidence="12">FAD-dependent oxidoreductase</fullName>
    </submittedName>
</protein>
<dbReference type="InterPro" id="IPR036188">
    <property type="entry name" value="FAD/NAD-bd_sf"/>
</dbReference>
<dbReference type="GO" id="GO:0046872">
    <property type="term" value="F:metal ion binding"/>
    <property type="evidence" value="ECO:0007669"/>
    <property type="project" value="UniProtKB-KW"/>
</dbReference>